<evidence type="ECO:0000313" key="3">
    <source>
        <dbReference type="EMBL" id="RDB24199.1"/>
    </source>
</evidence>
<comment type="caution">
    <text evidence="3">The sequence shown here is derived from an EMBL/GenBank/DDBJ whole genome shotgun (WGS) entry which is preliminary data.</text>
</comment>
<feature type="compositionally biased region" description="Basic and acidic residues" evidence="1">
    <location>
        <begin position="1"/>
        <end position="20"/>
    </location>
</feature>
<dbReference type="PROSITE" id="PS50181">
    <property type="entry name" value="FBOX"/>
    <property type="match status" value="1"/>
</dbReference>
<evidence type="ECO:0000313" key="4">
    <source>
        <dbReference type="Proteomes" id="UP000076154"/>
    </source>
</evidence>
<dbReference type="InParanoid" id="A0A369JPN5"/>
<accession>A0A369JPN5</accession>
<dbReference type="InterPro" id="IPR036047">
    <property type="entry name" value="F-box-like_dom_sf"/>
</dbReference>
<evidence type="ECO:0000259" key="2">
    <source>
        <dbReference type="PROSITE" id="PS50181"/>
    </source>
</evidence>
<keyword evidence="4" id="KW-1185">Reference proteome</keyword>
<dbReference type="EMBL" id="LUEZ02000045">
    <property type="protein sequence ID" value="RDB24199.1"/>
    <property type="molecule type" value="Genomic_DNA"/>
</dbReference>
<sequence>MEALRAQEDGSKPHSPKESMEDQQDASTSAPSRKRRRTNSSYEDDRKRKHVRGRRGALKGLVEMPMDILFEILGHLTSADILRLSWMSKALRGILMNRSSAFIWKTARANVEGLPDCPPFLNEPQYAAFMFDSTCDYCRQARTQTMIWDFTRCCHKCAVDGTKFQRRRDIYWQDMPFEIDDITPSVKVAVGRRTHEKVSITLIDELRQEFENLKSRQQKQWLANKATEADLRKEYFLQCKAWLNEQAAIRLQVLDETRQRRTAAIKQKLTGLGWGEDLEKLNSNRSQEFDNLSTVKIPKDLSDRAWEGMKEDLIQWMEGVKAERLKAEFRAAQNARRAILVEIYASFMASQPLHAILPPVADVAVTEPFRTIVDLPLPPEGPVVTAEHFAAAVETLPDFVKSWWRSADAKLLAVMRACKEINAQDIQESSLNLATTFFDCERSCACREQLSYPHVLVHHCALYPGYNTSHEEFKDLDCQPWNFKGKCFEFSSRWYNAARYTLEACGLDPDTTILEEVQHPTFFIECVGCIDWQTKKAGEGRNLMTWERAVCRLVLFVALVLIAE</sequence>
<organism evidence="3 4">
    <name type="scientific">Hypsizygus marmoreus</name>
    <name type="common">White beech mushroom</name>
    <name type="synonym">Agaricus marmoreus</name>
    <dbReference type="NCBI Taxonomy" id="39966"/>
    <lineage>
        <taxon>Eukaryota</taxon>
        <taxon>Fungi</taxon>
        <taxon>Dikarya</taxon>
        <taxon>Basidiomycota</taxon>
        <taxon>Agaricomycotina</taxon>
        <taxon>Agaricomycetes</taxon>
        <taxon>Agaricomycetidae</taxon>
        <taxon>Agaricales</taxon>
        <taxon>Tricholomatineae</taxon>
        <taxon>Lyophyllaceae</taxon>
        <taxon>Hypsizygus</taxon>
    </lineage>
</organism>
<name>A0A369JPN5_HYPMA</name>
<reference evidence="3" key="1">
    <citation type="submission" date="2018-04" db="EMBL/GenBank/DDBJ databases">
        <title>Whole genome sequencing of Hypsizygus marmoreus.</title>
        <authorList>
            <person name="Choi I.-G."/>
            <person name="Min B."/>
            <person name="Kim J.-G."/>
            <person name="Kim S."/>
            <person name="Oh Y.-L."/>
            <person name="Kong W.-S."/>
            <person name="Park H."/>
            <person name="Jeong J."/>
            <person name="Song E.-S."/>
        </authorList>
    </citation>
    <scope>NUCLEOTIDE SEQUENCE [LARGE SCALE GENOMIC DNA]</scope>
    <source>
        <strain evidence="3">51987-8</strain>
    </source>
</reference>
<dbReference type="STRING" id="39966.A0A369JPN5"/>
<protein>
    <recommendedName>
        <fullName evidence="2">F-box domain-containing protein</fullName>
    </recommendedName>
</protein>
<gene>
    <name evidence="3" type="ORF">Hypma_008654</name>
</gene>
<dbReference type="OrthoDB" id="2322499at2759"/>
<dbReference type="SUPFAM" id="SSF81383">
    <property type="entry name" value="F-box domain"/>
    <property type="match status" value="1"/>
</dbReference>
<evidence type="ECO:0000256" key="1">
    <source>
        <dbReference type="SAM" id="MobiDB-lite"/>
    </source>
</evidence>
<dbReference type="Proteomes" id="UP000076154">
    <property type="component" value="Unassembled WGS sequence"/>
</dbReference>
<dbReference type="InterPro" id="IPR001810">
    <property type="entry name" value="F-box_dom"/>
</dbReference>
<feature type="domain" description="F-box" evidence="2">
    <location>
        <begin position="58"/>
        <end position="107"/>
    </location>
</feature>
<proteinExistence type="predicted"/>
<feature type="region of interest" description="Disordered" evidence="1">
    <location>
        <begin position="1"/>
        <end position="53"/>
    </location>
</feature>
<dbReference type="AlphaFoldDB" id="A0A369JPN5"/>